<evidence type="ECO:0000256" key="4">
    <source>
        <dbReference type="ARBA" id="ARBA00022989"/>
    </source>
</evidence>
<feature type="compositionally biased region" description="Pro residues" evidence="6">
    <location>
        <begin position="27"/>
        <end position="49"/>
    </location>
</feature>
<feature type="region of interest" description="Disordered" evidence="6">
    <location>
        <begin position="109"/>
        <end position="131"/>
    </location>
</feature>
<evidence type="ECO:0000313" key="8">
    <source>
        <dbReference type="EMBL" id="KAJ8049849.1"/>
    </source>
</evidence>
<comment type="subcellular location">
    <subcellularLocation>
        <location evidence="1">Membrane</location>
    </subcellularLocation>
</comment>
<gene>
    <name evidence="8" type="ORF">HOLleu_02770</name>
</gene>
<dbReference type="GO" id="GO:0016020">
    <property type="term" value="C:membrane"/>
    <property type="evidence" value="ECO:0007669"/>
    <property type="project" value="UniProtKB-SubCell"/>
</dbReference>
<keyword evidence="5 7" id="KW-0472">Membrane</keyword>
<dbReference type="PANTHER" id="PTHR14948:SF44">
    <property type="entry name" value="PROLINE-RICH TRANSMEMBRANE PROTEIN 1-LIKE"/>
    <property type="match status" value="1"/>
</dbReference>
<evidence type="ECO:0000256" key="5">
    <source>
        <dbReference type="ARBA" id="ARBA00023136"/>
    </source>
</evidence>
<feature type="region of interest" description="Disordered" evidence="6">
    <location>
        <begin position="1"/>
        <end position="82"/>
    </location>
</feature>
<organism evidence="8 9">
    <name type="scientific">Holothuria leucospilota</name>
    <name type="common">Black long sea cucumber</name>
    <name type="synonym">Mertensiothuria leucospilota</name>
    <dbReference type="NCBI Taxonomy" id="206669"/>
    <lineage>
        <taxon>Eukaryota</taxon>
        <taxon>Metazoa</taxon>
        <taxon>Echinodermata</taxon>
        <taxon>Eleutherozoa</taxon>
        <taxon>Echinozoa</taxon>
        <taxon>Holothuroidea</taxon>
        <taxon>Aspidochirotacea</taxon>
        <taxon>Aspidochirotida</taxon>
        <taxon>Holothuriidae</taxon>
        <taxon>Holothuria</taxon>
    </lineage>
</organism>
<keyword evidence="9" id="KW-1185">Reference proteome</keyword>
<evidence type="ECO:0000256" key="6">
    <source>
        <dbReference type="SAM" id="MobiDB-lite"/>
    </source>
</evidence>
<accession>A0A9Q1CSW1</accession>
<dbReference type="InterPro" id="IPR007593">
    <property type="entry name" value="CD225/Dispanin_fam"/>
</dbReference>
<comment type="similarity">
    <text evidence="2">Belongs to the CD225/Dispanin family.</text>
</comment>
<keyword evidence="4 7" id="KW-1133">Transmembrane helix</keyword>
<dbReference type="EMBL" id="JAIZAY010000001">
    <property type="protein sequence ID" value="KAJ8049849.1"/>
    <property type="molecule type" value="Genomic_DNA"/>
</dbReference>
<feature type="transmembrane region" description="Helical" evidence="7">
    <location>
        <begin position="197"/>
        <end position="223"/>
    </location>
</feature>
<dbReference type="OrthoDB" id="6083617at2759"/>
<dbReference type="AlphaFoldDB" id="A0A9Q1CSW1"/>
<comment type="caution">
    <text evidence="8">The sequence shown here is derived from an EMBL/GenBank/DDBJ whole genome shotgun (WGS) entry which is preliminary data.</text>
</comment>
<protein>
    <submittedName>
        <fullName evidence="8">Proline rich transmembrane protein 1B</fullName>
    </submittedName>
</protein>
<evidence type="ECO:0000313" key="9">
    <source>
        <dbReference type="Proteomes" id="UP001152320"/>
    </source>
</evidence>
<name>A0A9Q1CSW1_HOLLE</name>
<keyword evidence="3 7" id="KW-0812">Transmembrane</keyword>
<dbReference type="Proteomes" id="UP001152320">
    <property type="component" value="Chromosome 1"/>
</dbReference>
<evidence type="ECO:0000256" key="7">
    <source>
        <dbReference type="SAM" id="Phobius"/>
    </source>
</evidence>
<dbReference type="Pfam" id="PF04505">
    <property type="entry name" value="CD225"/>
    <property type="match status" value="1"/>
</dbReference>
<reference evidence="8" key="1">
    <citation type="submission" date="2021-10" db="EMBL/GenBank/DDBJ databases">
        <title>Tropical sea cucumber genome reveals ecological adaptation and Cuvierian tubules defense mechanism.</title>
        <authorList>
            <person name="Chen T."/>
        </authorList>
    </citation>
    <scope>NUCLEOTIDE SEQUENCE</scope>
    <source>
        <strain evidence="8">Nanhai2018</strain>
        <tissue evidence="8">Muscle</tissue>
    </source>
</reference>
<feature type="transmembrane region" description="Helical" evidence="7">
    <location>
        <begin position="149"/>
        <end position="169"/>
    </location>
</feature>
<dbReference type="InterPro" id="IPR051423">
    <property type="entry name" value="CD225/Dispanin"/>
</dbReference>
<sequence>MSQPPYAPQHGYQQHPDYATHQAYPPQGYPPPQQGYPPPQQGYPPPQAYPPQQNHPAQYGYPQGQPPVASYQAQPPPAPLGTLPPIQGVATATTVHQPSSNVIVVTTSAAPPAPKRPQGQRRPAQATRQPPSYQKIVRNTQEGVQPPDYMAYAIIVTLFCCLPFGIIAIMRSSSVRSRFASGDYEGARRSSLSAKKWSNAGLICGTIGEIIIAIILLFSYVIVPAFAGLS</sequence>
<feature type="compositionally biased region" description="Low complexity" evidence="6">
    <location>
        <begin position="50"/>
        <end position="67"/>
    </location>
</feature>
<dbReference type="PANTHER" id="PTHR14948">
    <property type="entry name" value="NG5"/>
    <property type="match status" value="1"/>
</dbReference>
<proteinExistence type="inferred from homology"/>
<evidence type="ECO:0000256" key="1">
    <source>
        <dbReference type="ARBA" id="ARBA00004370"/>
    </source>
</evidence>
<evidence type="ECO:0000256" key="2">
    <source>
        <dbReference type="ARBA" id="ARBA00006843"/>
    </source>
</evidence>
<evidence type="ECO:0000256" key="3">
    <source>
        <dbReference type="ARBA" id="ARBA00022692"/>
    </source>
</evidence>